<proteinExistence type="predicted"/>
<name>A0AAW8DHP2_9MICC</name>
<comment type="caution">
    <text evidence="2">The sequence shown here is derived from an EMBL/GenBank/DDBJ whole genome shotgun (WGS) entry which is preliminary data.</text>
</comment>
<evidence type="ECO:0000313" key="2">
    <source>
        <dbReference type="EMBL" id="MDP9906193.1"/>
    </source>
</evidence>
<evidence type="ECO:0000313" key="5">
    <source>
        <dbReference type="Proteomes" id="UP001242995"/>
    </source>
</evidence>
<feature type="domain" description="Pyridoxamine 5'-phosphate oxidase N-terminal" evidence="1">
    <location>
        <begin position="30"/>
        <end position="126"/>
    </location>
</feature>
<dbReference type="Proteomes" id="UP001230951">
    <property type="component" value="Unassembled WGS sequence"/>
</dbReference>
<reference evidence="2 4" key="1">
    <citation type="submission" date="2023-07" db="EMBL/GenBank/DDBJ databases">
        <title>Sorghum-associated microbial communities from plants grown in Nebraska, USA.</title>
        <authorList>
            <person name="Schachtman D."/>
        </authorList>
    </citation>
    <scope>NUCLEOTIDE SEQUENCE</scope>
    <source>
        <strain evidence="2">DS1006</strain>
        <strain evidence="3 4">DS1016</strain>
    </source>
</reference>
<dbReference type="Proteomes" id="UP001242995">
    <property type="component" value="Unassembled WGS sequence"/>
</dbReference>
<dbReference type="InterPro" id="IPR012349">
    <property type="entry name" value="Split_barrel_FMN-bd"/>
</dbReference>
<dbReference type="InterPro" id="IPR011576">
    <property type="entry name" value="Pyridox_Oxase_N"/>
</dbReference>
<keyword evidence="4" id="KW-1185">Reference proteome</keyword>
<dbReference type="EMBL" id="JAUSRG010000010">
    <property type="protein sequence ID" value="MDP9906193.1"/>
    <property type="molecule type" value="Genomic_DNA"/>
</dbReference>
<dbReference type="AlphaFoldDB" id="A0AAW8DHP2"/>
<accession>A0AAW8DHP2</accession>
<evidence type="ECO:0000313" key="4">
    <source>
        <dbReference type="Proteomes" id="UP001230951"/>
    </source>
</evidence>
<gene>
    <name evidence="2" type="ORF">J2S90_003172</name>
    <name evidence="3" type="ORF">J2S93_003696</name>
</gene>
<dbReference type="EMBL" id="JAUSTF010000010">
    <property type="protein sequence ID" value="MDQ0182249.1"/>
    <property type="molecule type" value="Genomic_DNA"/>
</dbReference>
<dbReference type="Gene3D" id="2.30.110.10">
    <property type="entry name" value="Electron Transport, Fmn-binding Protein, Chain A"/>
    <property type="match status" value="1"/>
</dbReference>
<dbReference type="Pfam" id="PF01243">
    <property type="entry name" value="PNPOx_N"/>
    <property type="match status" value="1"/>
</dbReference>
<protein>
    <recommendedName>
        <fullName evidence="1">Pyridoxamine 5'-phosphate oxidase N-terminal domain-containing protein</fullName>
    </recommendedName>
</protein>
<dbReference type="RefSeq" id="WP_306962552.1">
    <property type="nucleotide sequence ID" value="NZ_JAUSRG010000010.1"/>
</dbReference>
<dbReference type="SUPFAM" id="SSF50475">
    <property type="entry name" value="FMN-binding split barrel"/>
    <property type="match status" value="1"/>
</dbReference>
<evidence type="ECO:0000259" key="1">
    <source>
        <dbReference type="Pfam" id="PF01243"/>
    </source>
</evidence>
<sequence>MSAGGDGDRVPEALALALGGTFGPGGAMSAECEAVAITTVDEDGWPRTALLSLAEVVLTSNGRIAILLHNGSTGAANLRRNGRLLVTVAAGGNLYDLKFTVQEQGPVLTNPPRTTFTGMLRAVREQRASYATVTSGIRFILHASDTVLPRWHEQLTHLQSALDPA</sequence>
<evidence type="ECO:0000313" key="3">
    <source>
        <dbReference type="EMBL" id="MDQ0182249.1"/>
    </source>
</evidence>
<organism evidence="2 5">
    <name type="scientific">Arthrobacter bambusae</name>
    <dbReference type="NCBI Taxonomy" id="1338426"/>
    <lineage>
        <taxon>Bacteria</taxon>
        <taxon>Bacillati</taxon>
        <taxon>Actinomycetota</taxon>
        <taxon>Actinomycetes</taxon>
        <taxon>Micrococcales</taxon>
        <taxon>Micrococcaceae</taxon>
        <taxon>Arthrobacter</taxon>
    </lineage>
</organism>